<organism evidence="1 2">
    <name type="scientific">Trichonephila clavata</name>
    <name type="common">Joro spider</name>
    <name type="synonym">Nephila clavata</name>
    <dbReference type="NCBI Taxonomy" id="2740835"/>
    <lineage>
        <taxon>Eukaryota</taxon>
        <taxon>Metazoa</taxon>
        <taxon>Ecdysozoa</taxon>
        <taxon>Arthropoda</taxon>
        <taxon>Chelicerata</taxon>
        <taxon>Arachnida</taxon>
        <taxon>Araneae</taxon>
        <taxon>Araneomorphae</taxon>
        <taxon>Entelegynae</taxon>
        <taxon>Araneoidea</taxon>
        <taxon>Nephilidae</taxon>
        <taxon>Trichonephila</taxon>
    </lineage>
</organism>
<reference evidence="1" key="1">
    <citation type="submission" date="2020-07" db="EMBL/GenBank/DDBJ databases">
        <title>Multicomponent nature underlies the extraordinary mechanical properties of spider dragline silk.</title>
        <authorList>
            <person name="Kono N."/>
            <person name="Nakamura H."/>
            <person name="Mori M."/>
            <person name="Yoshida Y."/>
            <person name="Ohtoshi R."/>
            <person name="Malay A.D."/>
            <person name="Moran D.A.P."/>
            <person name="Tomita M."/>
            <person name="Numata K."/>
            <person name="Arakawa K."/>
        </authorList>
    </citation>
    <scope>NUCLEOTIDE SEQUENCE</scope>
</reference>
<dbReference type="EMBL" id="BMAO01000105">
    <property type="protein sequence ID" value="GFQ64456.1"/>
    <property type="molecule type" value="Genomic_DNA"/>
</dbReference>
<evidence type="ECO:0000313" key="2">
    <source>
        <dbReference type="Proteomes" id="UP000887116"/>
    </source>
</evidence>
<protein>
    <submittedName>
        <fullName evidence="1">Uncharacterized protein</fullName>
    </submittedName>
</protein>
<name>A0A8X6K7K7_TRICU</name>
<dbReference type="AlphaFoldDB" id="A0A8X6K7K7"/>
<gene>
    <name evidence="1" type="ORF">TNCT_525411</name>
</gene>
<sequence>MADQKVMKRTINWKSSSRNNKIKGVGERCYFSKEVEGLGKPHSDVRLVFTKEELVAKGKYIRKLKQAISKPSMFLASSST</sequence>
<evidence type="ECO:0000313" key="1">
    <source>
        <dbReference type="EMBL" id="GFQ64456.1"/>
    </source>
</evidence>
<dbReference type="Proteomes" id="UP000887116">
    <property type="component" value="Unassembled WGS sequence"/>
</dbReference>
<comment type="caution">
    <text evidence="1">The sequence shown here is derived from an EMBL/GenBank/DDBJ whole genome shotgun (WGS) entry which is preliminary data.</text>
</comment>
<proteinExistence type="predicted"/>
<accession>A0A8X6K7K7</accession>
<keyword evidence="2" id="KW-1185">Reference proteome</keyword>